<evidence type="ECO:0008006" key="3">
    <source>
        <dbReference type="Google" id="ProtNLM"/>
    </source>
</evidence>
<dbReference type="AlphaFoldDB" id="A0A1G6TAW3"/>
<gene>
    <name evidence="1" type="ORF">SAMN04487894_107140</name>
</gene>
<evidence type="ECO:0000313" key="2">
    <source>
        <dbReference type="Proteomes" id="UP000198757"/>
    </source>
</evidence>
<dbReference type="SUPFAM" id="SSF51445">
    <property type="entry name" value="(Trans)glycosidases"/>
    <property type="match status" value="1"/>
</dbReference>
<dbReference type="InterPro" id="IPR017853">
    <property type="entry name" value="GH"/>
</dbReference>
<sequence>MLLNRMLVLVIGIVLLQSCQRELSTGIRDVVTDPRVDDTTAFVLPSTITFDLRRTGNEKNGLVGFLGSVTTAAPADELITPLKPALWRTGRQGDAFALYPRLNRLGVKRQLLLVSDYRNYNSFYTDIFQRNGYGALTDTLARRAKEAGYNFEWDLFNEPNDSLKTDFSRFMAEYWNPAYHAVKKYFPEAAIHGPSATINNTANARADSMLVYQFIDSAIAYNTLPDYINWHFQIGYNISDWHNGYRNSIVNYINGKGKTIKGVFAGETIRPGDERNTSPGVAIDVFAAAEVYGIPQVRASWTSQTVYGVGTYPLPVLGGLFNNTNGTGPRGVWWAHAFYAAMSGKRVLCANTPTGTDLVTGIAFRDDAAKRVTAMLGARDGLSAAQLNPLQSRGYTLLLANMSELSGLVVNGKVHVKVWRNRQTRDAVTGYGSAMLPLIIDADLRVDKNKLQIPFVVTGQWDALLVTITPPVS</sequence>
<dbReference type="OrthoDB" id="1237433at2"/>
<dbReference type="EMBL" id="FMZO01000007">
    <property type="protein sequence ID" value="SDD25617.1"/>
    <property type="molecule type" value="Genomic_DNA"/>
</dbReference>
<keyword evidence="2" id="KW-1185">Reference proteome</keyword>
<dbReference type="Proteomes" id="UP000198757">
    <property type="component" value="Unassembled WGS sequence"/>
</dbReference>
<evidence type="ECO:0000313" key="1">
    <source>
        <dbReference type="EMBL" id="SDD25617.1"/>
    </source>
</evidence>
<reference evidence="2" key="1">
    <citation type="submission" date="2016-10" db="EMBL/GenBank/DDBJ databases">
        <authorList>
            <person name="Varghese N."/>
            <person name="Submissions S."/>
        </authorList>
    </citation>
    <scope>NUCLEOTIDE SEQUENCE [LARGE SCALE GENOMIC DNA]</scope>
    <source>
        <strain evidence="2">DSM 25811 / CCM 8410 / LMG 26954 / E90</strain>
    </source>
</reference>
<proteinExistence type="predicted"/>
<dbReference type="Gene3D" id="3.20.20.80">
    <property type="entry name" value="Glycosidases"/>
    <property type="match status" value="1"/>
</dbReference>
<name>A0A1G6TAW3_NIADE</name>
<organism evidence="1 2">
    <name type="scientific">Niabella drilacis (strain DSM 25811 / CCM 8410 / CCUG 62505 / LMG 26954 / E90)</name>
    <dbReference type="NCBI Taxonomy" id="1285928"/>
    <lineage>
        <taxon>Bacteria</taxon>
        <taxon>Pseudomonadati</taxon>
        <taxon>Bacteroidota</taxon>
        <taxon>Chitinophagia</taxon>
        <taxon>Chitinophagales</taxon>
        <taxon>Chitinophagaceae</taxon>
        <taxon>Niabella</taxon>
    </lineage>
</organism>
<dbReference type="RefSeq" id="WP_143019770.1">
    <property type="nucleotide sequence ID" value="NZ_FMZO01000007.1"/>
</dbReference>
<accession>A0A1G6TAW3</accession>
<protein>
    <recommendedName>
        <fullName evidence="3">Glycosyl hydrolases family 39</fullName>
    </recommendedName>
</protein>
<dbReference type="STRING" id="1285928.SAMN04487894_107140"/>
<dbReference type="PROSITE" id="PS51257">
    <property type="entry name" value="PROKAR_LIPOPROTEIN"/>
    <property type="match status" value="1"/>
</dbReference>